<feature type="transmembrane region" description="Helical" evidence="4">
    <location>
        <begin position="419"/>
        <end position="440"/>
    </location>
</feature>
<feature type="transmembrane region" description="Helical" evidence="4">
    <location>
        <begin position="313"/>
        <end position="334"/>
    </location>
</feature>
<protein>
    <submittedName>
        <fullName evidence="6">MFS transporter</fullName>
    </submittedName>
</protein>
<feature type="transmembrane region" description="Helical" evidence="4">
    <location>
        <begin position="284"/>
        <end position="306"/>
    </location>
</feature>
<comment type="caution">
    <text evidence="6">The sequence shown here is derived from an EMBL/GenBank/DDBJ whole genome shotgun (WGS) entry which is preliminary data.</text>
</comment>
<dbReference type="EMBL" id="JBHUER010000006">
    <property type="protein sequence ID" value="MFD1703170.1"/>
    <property type="molecule type" value="Genomic_DNA"/>
</dbReference>
<organism evidence="6 7">
    <name type="scientific">Methylopila henanensis</name>
    <dbReference type="NCBI Taxonomy" id="873516"/>
    <lineage>
        <taxon>Bacteria</taxon>
        <taxon>Pseudomonadati</taxon>
        <taxon>Pseudomonadota</taxon>
        <taxon>Alphaproteobacteria</taxon>
        <taxon>Hyphomicrobiales</taxon>
        <taxon>Methylopilaceae</taxon>
        <taxon>Methylopila</taxon>
    </lineage>
</organism>
<accession>A0ABW4K520</accession>
<name>A0ABW4K520_9HYPH</name>
<dbReference type="Proteomes" id="UP001597308">
    <property type="component" value="Unassembled WGS sequence"/>
</dbReference>
<evidence type="ECO:0000256" key="1">
    <source>
        <dbReference type="ARBA" id="ARBA00022692"/>
    </source>
</evidence>
<feature type="transmembrane region" description="Helical" evidence="4">
    <location>
        <begin position="376"/>
        <end position="399"/>
    </location>
</feature>
<proteinExistence type="predicted"/>
<dbReference type="InterPro" id="IPR011701">
    <property type="entry name" value="MFS"/>
</dbReference>
<keyword evidence="3 4" id="KW-0472">Membrane</keyword>
<dbReference type="PANTHER" id="PTHR23539">
    <property type="entry name" value="MFS TRANSPORTER"/>
    <property type="match status" value="1"/>
</dbReference>
<dbReference type="RefSeq" id="WP_378799138.1">
    <property type="nucleotide sequence ID" value="NZ_JBHUER010000006.1"/>
</dbReference>
<evidence type="ECO:0000256" key="4">
    <source>
        <dbReference type="SAM" id="Phobius"/>
    </source>
</evidence>
<feature type="transmembrane region" description="Helical" evidence="4">
    <location>
        <begin position="250"/>
        <end position="272"/>
    </location>
</feature>
<keyword evidence="2 4" id="KW-1133">Transmembrane helix</keyword>
<gene>
    <name evidence="6" type="ORF">ACFSCV_09145</name>
</gene>
<feature type="transmembrane region" description="Helical" evidence="4">
    <location>
        <begin position="108"/>
        <end position="128"/>
    </location>
</feature>
<evidence type="ECO:0000256" key="2">
    <source>
        <dbReference type="ARBA" id="ARBA00022989"/>
    </source>
</evidence>
<evidence type="ECO:0000313" key="7">
    <source>
        <dbReference type="Proteomes" id="UP001597308"/>
    </source>
</evidence>
<dbReference type="Pfam" id="PF07690">
    <property type="entry name" value="MFS_1"/>
    <property type="match status" value="1"/>
</dbReference>
<feature type="transmembrane region" description="Helical" evidence="4">
    <location>
        <begin position="174"/>
        <end position="192"/>
    </location>
</feature>
<feature type="transmembrane region" description="Helical" evidence="4">
    <location>
        <begin position="79"/>
        <end position="101"/>
    </location>
</feature>
<keyword evidence="7" id="KW-1185">Reference proteome</keyword>
<feature type="domain" description="Major facilitator superfamily (MFS) profile" evidence="5">
    <location>
        <begin position="250"/>
        <end position="467"/>
    </location>
</feature>
<evidence type="ECO:0000259" key="5">
    <source>
        <dbReference type="PROSITE" id="PS50850"/>
    </source>
</evidence>
<dbReference type="PANTHER" id="PTHR23539:SF1">
    <property type="entry name" value="MAJOR FACILITATOR SUPERFAMILY (MFS) PROFILE DOMAIN-CONTAINING PROTEIN"/>
    <property type="match status" value="1"/>
</dbReference>
<feature type="transmembrane region" description="Helical" evidence="4">
    <location>
        <begin position="198"/>
        <end position="217"/>
    </location>
</feature>
<dbReference type="Gene3D" id="1.20.1250.20">
    <property type="entry name" value="MFS general substrate transporter like domains"/>
    <property type="match status" value="2"/>
</dbReference>
<feature type="transmembrane region" description="Helical" evidence="4">
    <location>
        <begin position="340"/>
        <end position="364"/>
    </location>
</feature>
<dbReference type="InterPro" id="IPR020846">
    <property type="entry name" value="MFS_dom"/>
</dbReference>
<dbReference type="InterPro" id="IPR036259">
    <property type="entry name" value="MFS_trans_sf"/>
</dbReference>
<keyword evidence="1 4" id="KW-0812">Transmembrane</keyword>
<dbReference type="PROSITE" id="PS50850">
    <property type="entry name" value="MFS"/>
    <property type="match status" value="1"/>
</dbReference>
<feature type="transmembrane region" description="Helical" evidence="4">
    <location>
        <begin position="140"/>
        <end position="162"/>
    </location>
</feature>
<dbReference type="SUPFAM" id="SSF103473">
    <property type="entry name" value="MFS general substrate transporter"/>
    <property type="match status" value="1"/>
</dbReference>
<reference evidence="7" key="1">
    <citation type="journal article" date="2019" name="Int. J. Syst. Evol. Microbiol.">
        <title>The Global Catalogue of Microorganisms (GCM) 10K type strain sequencing project: providing services to taxonomists for standard genome sequencing and annotation.</title>
        <authorList>
            <consortium name="The Broad Institute Genomics Platform"/>
            <consortium name="The Broad Institute Genome Sequencing Center for Infectious Disease"/>
            <person name="Wu L."/>
            <person name="Ma J."/>
        </authorList>
    </citation>
    <scope>NUCLEOTIDE SEQUENCE [LARGE SCALE GENOMIC DNA]</scope>
    <source>
        <strain evidence="7">KCTC 23707</strain>
    </source>
</reference>
<evidence type="ECO:0000256" key="3">
    <source>
        <dbReference type="ARBA" id="ARBA00023136"/>
    </source>
</evidence>
<sequence>MRPGATPASLLFYAARPAPLFAAARRDISDAGTSPERSDLMNTVAALTALNFFMADVRDGLGPYLAIFLQGRSWSPIDIGLVLTIGGLAGMLATTPLGAFVDSTRRKRLVTIGAGLAVTLACLAILFYPSFLLVSASQVLSGIAGAAIPPAIAAMTLGIVGPAEFSHQVGRNEAANHGGNVASAMACAAASYVVGVEAVFFVMTIMAVASIAATLAIRESAIDHAVARGLETGEADDGKSGYAVLLKTPALLAFGVILMLFHFGNAAMLPLVGQRIEALGLGNAVLWTSIAVVVAQAVMVPIALISARIAERYGYAPLLFAALVALPVRGIVAASTPEAWIAIPVQALDGVGAGILGVVTPALVARILRGTGRFNVGLGAVMTAQGVGAALSMTAAGVMVERGRDWLAAVGVETGLTGYGVAFLGLGAAATVALALFVAAMRIMPLARESGHVAAKGGGAAPTPAPA</sequence>
<evidence type="ECO:0000313" key="6">
    <source>
        <dbReference type="EMBL" id="MFD1703170.1"/>
    </source>
</evidence>